<proteinExistence type="predicted"/>
<reference evidence="2" key="4">
    <citation type="journal article" date="2015" name="G3 (Bethesda)">
        <title>Genome sequences of three phytopathogenic species of the Magnaporthaceae family of fungi.</title>
        <authorList>
            <person name="Okagaki L.H."/>
            <person name="Nunes C.C."/>
            <person name="Sailsbery J."/>
            <person name="Clay B."/>
            <person name="Brown D."/>
            <person name="John T."/>
            <person name="Oh Y."/>
            <person name="Young N."/>
            <person name="Fitzgerald M."/>
            <person name="Haas B.J."/>
            <person name="Zeng Q."/>
            <person name="Young S."/>
            <person name="Adiconis X."/>
            <person name="Fan L."/>
            <person name="Levin J.Z."/>
            <person name="Mitchell T.K."/>
            <person name="Okubara P.A."/>
            <person name="Farman M.L."/>
            <person name="Kohn L.M."/>
            <person name="Birren B."/>
            <person name="Ma L.-J."/>
            <person name="Dean R.A."/>
        </authorList>
    </citation>
    <scope>NUCLEOTIDE SEQUENCE</scope>
    <source>
        <strain evidence="2">R3-111a-1</strain>
    </source>
</reference>
<reference evidence="1" key="2">
    <citation type="submission" date="2010-07" db="EMBL/GenBank/DDBJ databases">
        <authorList>
            <consortium name="The Broad Institute Genome Sequencing Platform"/>
            <consortium name="Broad Institute Genome Sequencing Center for Infectious Disease"/>
            <person name="Ma L.-J."/>
            <person name="Dead R."/>
            <person name="Young S."/>
            <person name="Zeng Q."/>
            <person name="Koehrsen M."/>
            <person name="Alvarado L."/>
            <person name="Berlin A."/>
            <person name="Chapman S.B."/>
            <person name="Chen Z."/>
            <person name="Freedman E."/>
            <person name="Gellesch M."/>
            <person name="Goldberg J."/>
            <person name="Griggs A."/>
            <person name="Gujja S."/>
            <person name="Heilman E.R."/>
            <person name="Heiman D."/>
            <person name="Hepburn T."/>
            <person name="Howarth C."/>
            <person name="Jen D."/>
            <person name="Larson L."/>
            <person name="Mehta T."/>
            <person name="Neiman D."/>
            <person name="Pearson M."/>
            <person name="Roberts A."/>
            <person name="Saif S."/>
            <person name="Shea T."/>
            <person name="Shenoy N."/>
            <person name="Sisk P."/>
            <person name="Stolte C."/>
            <person name="Sykes S."/>
            <person name="Walk T."/>
            <person name="White J."/>
            <person name="Yandava C."/>
            <person name="Haas B."/>
            <person name="Nusbaum C."/>
            <person name="Birren B."/>
        </authorList>
    </citation>
    <scope>NUCLEOTIDE SEQUENCE</scope>
    <source>
        <strain evidence="1">R3-111a-1</strain>
    </source>
</reference>
<sequence>MAGNFNTGGGETTEIANGNGTPLFIFILVVEMGGPHFLRRGQTRTPSAPPRSRASSVLREAKDCRLEHFLPGESGPRI</sequence>
<reference evidence="2" key="5">
    <citation type="submission" date="2018-04" db="UniProtKB">
        <authorList>
            <consortium name="EnsemblFungi"/>
        </authorList>
    </citation>
    <scope>IDENTIFICATION</scope>
    <source>
        <strain evidence="2">R3-111a-1</strain>
    </source>
</reference>
<evidence type="ECO:0000313" key="2">
    <source>
        <dbReference type="EnsemblFungi" id="EJT80312"/>
    </source>
</evidence>
<dbReference type="EnsemblFungi" id="EJT80312">
    <property type="protein sequence ID" value="EJT80312"/>
    <property type="gene ID" value="GGTG_00313"/>
</dbReference>
<reference evidence="3" key="1">
    <citation type="submission" date="2010-07" db="EMBL/GenBank/DDBJ databases">
        <title>The genome sequence of Gaeumannomyces graminis var. tritici strain R3-111a-1.</title>
        <authorList>
            <consortium name="The Broad Institute Genome Sequencing Platform"/>
            <person name="Ma L.-J."/>
            <person name="Dead R."/>
            <person name="Young S."/>
            <person name="Zeng Q."/>
            <person name="Koehrsen M."/>
            <person name="Alvarado L."/>
            <person name="Berlin A."/>
            <person name="Chapman S.B."/>
            <person name="Chen Z."/>
            <person name="Freedman E."/>
            <person name="Gellesch M."/>
            <person name="Goldberg J."/>
            <person name="Griggs A."/>
            <person name="Gujja S."/>
            <person name="Heilman E.R."/>
            <person name="Heiman D."/>
            <person name="Hepburn T."/>
            <person name="Howarth C."/>
            <person name="Jen D."/>
            <person name="Larson L."/>
            <person name="Mehta T."/>
            <person name="Neiman D."/>
            <person name="Pearson M."/>
            <person name="Roberts A."/>
            <person name="Saif S."/>
            <person name="Shea T."/>
            <person name="Shenoy N."/>
            <person name="Sisk P."/>
            <person name="Stolte C."/>
            <person name="Sykes S."/>
            <person name="Walk T."/>
            <person name="White J."/>
            <person name="Yandava C."/>
            <person name="Haas B."/>
            <person name="Nusbaum C."/>
            <person name="Birren B."/>
        </authorList>
    </citation>
    <scope>NUCLEOTIDE SEQUENCE [LARGE SCALE GENOMIC DNA]</scope>
    <source>
        <strain evidence="3">R3-111a-1</strain>
    </source>
</reference>
<keyword evidence="3" id="KW-1185">Reference proteome</keyword>
<evidence type="ECO:0000313" key="3">
    <source>
        <dbReference type="Proteomes" id="UP000006039"/>
    </source>
</evidence>
<dbReference type="EMBL" id="GL385395">
    <property type="protein sequence ID" value="EJT80312.1"/>
    <property type="molecule type" value="Genomic_DNA"/>
</dbReference>
<organism evidence="1">
    <name type="scientific">Gaeumannomyces tritici (strain R3-111a-1)</name>
    <name type="common">Wheat and barley take-all root rot fungus</name>
    <name type="synonym">Gaeumannomyces graminis var. tritici</name>
    <dbReference type="NCBI Taxonomy" id="644352"/>
    <lineage>
        <taxon>Eukaryota</taxon>
        <taxon>Fungi</taxon>
        <taxon>Dikarya</taxon>
        <taxon>Ascomycota</taxon>
        <taxon>Pezizomycotina</taxon>
        <taxon>Sordariomycetes</taxon>
        <taxon>Sordariomycetidae</taxon>
        <taxon>Magnaporthales</taxon>
        <taxon>Magnaporthaceae</taxon>
        <taxon>Gaeumannomyces</taxon>
    </lineage>
</organism>
<name>J3NGC2_GAET3</name>
<dbReference type="Proteomes" id="UP000006039">
    <property type="component" value="Unassembled WGS sequence"/>
</dbReference>
<dbReference type="GeneID" id="20340771"/>
<gene>
    <name evidence="2" type="primary">20340771</name>
    <name evidence="1" type="ORF">GGTG_00313</name>
</gene>
<dbReference type="HOGENOM" id="CLU_2622154_0_0_1"/>
<dbReference type="AlphaFoldDB" id="J3NGC2"/>
<protein>
    <submittedName>
        <fullName evidence="1 2">Uncharacterized protein</fullName>
    </submittedName>
</protein>
<evidence type="ECO:0000313" key="1">
    <source>
        <dbReference type="EMBL" id="EJT80312.1"/>
    </source>
</evidence>
<reference evidence="1" key="3">
    <citation type="submission" date="2010-09" db="EMBL/GenBank/DDBJ databases">
        <title>Annotation of Gaeumannomyces graminis var. tritici R3-111a-1.</title>
        <authorList>
            <consortium name="The Broad Institute Genome Sequencing Platform"/>
            <person name="Ma L.-J."/>
            <person name="Dead R."/>
            <person name="Young S.K."/>
            <person name="Zeng Q."/>
            <person name="Gargeya S."/>
            <person name="Fitzgerald M."/>
            <person name="Haas B."/>
            <person name="Abouelleil A."/>
            <person name="Alvarado L."/>
            <person name="Arachchi H.M."/>
            <person name="Berlin A."/>
            <person name="Brown A."/>
            <person name="Chapman S.B."/>
            <person name="Chen Z."/>
            <person name="Dunbar C."/>
            <person name="Freedman E."/>
            <person name="Gearin G."/>
            <person name="Gellesch M."/>
            <person name="Goldberg J."/>
            <person name="Griggs A."/>
            <person name="Gujja S."/>
            <person name="Heiman D."/>
            <person name="Howarth C."/>
            <person name="Larson L."/>
            <person name="Lui A."/>
            <person name="MacDonald P.J.P."/>
            <person name="Mehta T."/>
            <person name="Montmayeur A."/>
            <person name="Murphy C."/>
            <person name="Neiman D."/>
            <person name="Pearson M."/>
            <person name="Priest M."/>
            <person name="Roberts A."/>
            <person name="Saif S."/>
            <person name="Shea T."/>
            <person name="Shenoy N."/>
            <person name="Sisk P."/>
            <person name="Stolte C."/>
            <person name="Sykes S."/>
            <person name="Yandava C."/>
            <person name="Wortman J."/>
            <person name="Nusbaum C."/>
            <person name="Birren B."/>
        </authorList>
    </citation>
    <scope>NUCLEOTIDE SEQUENCE</scope>
    <source>
        <strain evidence="1">R3-111a-1</strain>
    </source>
</reference>
<dbReference type="RefSeq" id="XP_009216321.1">
    <property type="nucleotide sequence ID" value="XM_009218057.1"/>
</dbReference>
<dbReference type="VEuPathDB" id="FungiDB:GGTG_00313"/>
<accession>J3NGC2</accession>